<keyword evidence="2" id="KW-1185">Reference proteome</keyword>
<dbReference type="RefSeq" id="WP_184709676.1">
    <property type="nucleotide sequence ID" value="NZ_JACHKZ010000019.1"/>
</dbReference>
<dbReference type="Proteomes" id="UP000562492">
    <property type="component" value="Unassembled WGS sequence"/>
</dbReference>
<comment type="caution">
    <text evidence="1">The sequence shown here is derived from an EMBL/GenBank/DDBJ whole genome shotgun (WGS) entry which is preliminary data.</text>
</comment>
<reference evidence="1 2" key="1">
    <citation type="submission" date="2020-08" db="EMBL/GenBank/DDBJ databases">
        <title>Functional genomics of gut bacteria from endangered species of beetles.</title>
        <authorList>
            <person name="Carlos-Shanley C."/>
        </authorList>
    </citation>
    <scope>NUCLEOTIDE SEQUENCE [LARGE SCALE GENOMIC DNA]</scope>
    <source>
        <strain evidence="1 2">S00124</strain>
    </source>
</reference>
<dbReference type="NCBIfam" id="TIGR03347">
    <property type="entry name" value="VI_chp_1"/>
    <property type="match status" value="1"/>
</dbReference>
<accession>A0ABR6RI20</accession>
<dbReference type="PANTHER" id="PTHR35564">
    <property type="match status" value="1"/>
</dbReference>
<evidence type="ECO:0000313" key="1">
    <source>
        <dbReference type="EMBL" id="MBB6578805.1"/>
    </source>
</evidence>
<dbReference type="EMBL" id="JACHKZ010000019">
    <property type="protein sequence ID" value="MBB6578805.1"/>
    <property type="molecule type" value="Genomic_DNA"/>
</dbReference>
<protein>
    <submittedName>
        <fullName evidence="1">Type VI secretion system protein ImpH</fullName>
    </submittedName>
</protein>
<name>A0ABR6RI20_9BURK</name>
<evidence type="ECO:0000313" key="2">
    <source>
        <dbReference type="Proteomes" id="UP000562492"/>
    </source>
</evidence>
<sequence>MSVEIDPPQPPYASVTALDPAEQMLARNALPAEALDLFALLRHIDALSKGAKLGYSHTPRDERVRLGQNPSTLFAPSTIFSIDSPRRDKRPVIKILSFGVFGPNGALPLHLTEYVRERLHNNLDSSPADFIDIFHHRLISLFYRAWADSQSVVQLDQPGIDKFSFYAGALIGMGFEGSWRRNTVEDSAKLYAAGHLLRLTRNPEGLENLLAHYFGTPCRITEFNSTWIRIDEDEQTRLSGWGMNNQLGVNAVAGARIQDVQSKFRIALGAMPLVLYESFLPSSRNNRKIRDWVRDYVGIEMDWDLQLLLAPEEVPPSKLGGTTRLGWTSWLGERKTKAPANDLRLNPEKDATRFVKLAPA</sequence>
<dbReference type="InterPro" id="IPR010732">
    <property type="entry name" value="T6SS_TssG-like"/>
</dbReference>
<dbReference type="PANTHER" id="PTHR35564:SF4">
    <property type="entry name" value="CYTOPLASMIC PROTEIN"/>
    <property type="match status" value="1"/>
</dbReference>
<dbReference type="Pfam" id="PF06996">
    <property type="entry name" value="T6SS_TssG"/>
    <property type="match status" value="1"/>
</dbReference>
<organism evidence="1 2">
    <name type="scientific">Comamonas odontotermitis</name>
    <dbReference type="NCBI Taxonomy" id="379895"/>
    <lineage>
        <taxon>Bacteria</taxon>
        <taxon>Pseudomonadati</taxon>
        <taxon>Pseudomonadota</taxon>
        <taxon>Betaproteobacteria</taxon>
        <taxon>Burkholderiales</taxon>
        <taxon>Comamonadaceae</taxon>
        <taxon>Comamonas</taxon>
    </lineage>
</organism>
<gene>
    <name evidence="1" type="ORF">HNP33_002907</name>
</gene>
<proteinExistence type="predicted"/>